<dbReference type="GO" id="GO:0008270">
    <property type="term" value="F:zinc ion binding"/>
    <property type="evidence" value="ECO:0007669"/>
    <property type="project" value="TreeGrafter"/>
</dbReference>
<sequence length="246" mass="27368">MNFLLDLHTHTLASGHAYSTITEMVHAAAMAGLHMLGITEHAPKMPGTCQLYYFQNFKAIPRRMEGVELLFGAELNILNPEGAVDLPEDVLAGLDITVASLHTPCIEPGGMEENTQAVINVMKNPYINIIGHPDDGRYPLDYEAVVTAAKETKTLLEINNSSLNPKGFRKNTRINDIKMLTLCKAMEVPVIVSSDAHFAGDVGRFPFARDVLKEVNFPEYLVANHKKELLFDTLAHKKNRSGFYRF</sequence>
<reference evidence="2 3" key="1">
    <citation type="submission" date="2020-08" db="EMBL/GenBank/DDBJ databases">
        <title>Genomic Encyclopedia of Type Strains, Phase IV (KMG-IV): sequencing the most valuable type-strain genomes for metagenomic binning, comparative biology and taxonomic classification.</title>
        <authorList>
            <person name="Goeker M."/>
        </authorList>
    </citation>
    <scope>NUCLEOTIDE SEQUENCE [LARGE SCALE GENOMIC DNA]</scope>
    <source>
        <strain evidence="2 3">DSM 106146</strain>
    </source>
</reference>
<accession>A0A7W8H9W1</accession>
<dbReference type="PANTHER" id="PTHR36928:SF1">
    <property type="entry name" value="PHOSPHATASE YCDX-RELATED"/>
    <property type="match status" value="1"/>
</dbReference>
<protein>
    <submittedName>
        <fullName evidence="2">Putative hydrolase</fullName>
    </submittedName>
</protein>
<feature type="domain" description="Polymerase/histidinol phosphatase N-terminal" evidence="1">
    <location>
        <begin position="5"/>
        <end position="79"/>
    </location>
</feature>
<keyword evidence="3" id="KW-1185">Reference proteome</keyword>
<dbReference type="PANTHER" id="PTHR36928">
    <property type="entry name" value="PHOSPHATASE YCDX-RELATED"/>
    <property type="match status" value="1"/>
</dbReference>
<dbReference type="InterPro" id="IPR050243">
    <property type="entry name" value="PHP_phosphatase"/>
</dbReference>
<dbReference type="AlphaFoldDB" id="A0A7W8H9W1"/>
<name>A0A7W8H9W1_9FIRM</name>
<dbReference type="GO" id="GO:0005829">
    <property type="term" value="C:cytosol"/>
    <property type="evidence" value="ECO:0007669"/>
    <property type="project" value="TreeGrafter"/>
</dbReference>
<dbReference type="Pfam" id="PF02811">
    <property type="entry name" value="PHP"/>
    <property type="match status" value="1"/>
</dbReference>
<evidence type="ECO:0000313" key="2">
    <source>
        <dbReference type="EMBL" id="MBB5264418.1"/>
    </source>
</evidence>
<dbReference type="SUPFAM" id="SSF89550">
    <property type="entry name" value="PHP domain-like"/>
    <property type="match status" value="1"/>
</dbReference>
<dbReference type="Gene3D" id="3.20.20.140">
    <property type="entry name" value="Metal-dependent hydrolases"/>
    <property type="match status" value="1"/>
</dbReference>
<dbReference type="GO" id="GO:0042578">
    <property type="term" value="F:phosphoric ester hydrolase activity"/>
    <property type="evidence" value="ECO:0007669"/>
    <property type="project" value="TreeGrafter"/>
</dbReference>
<gene>
    <name evidence="2" type="ORF">HNP82_001545</name>
</gene>
<organism evidence="2 3">
    <name type="scientific">Catenibacillus scindens</name>
    <dbReference type="NCBI Taxonomy" id="673271"/>
    <lineage>
        <taxon>Bacteria</taxon>
        <taxon>Bacillati</taxon>
        <taxon>Bacillota</taxon>
        <taxon>Clostridia</taxon>
        <taxon>Lachnospirales</taxon>
        <taxon>Lachnospiraceae</taxon>
        <taxon>Catenibacillus</taxon>
    </lineage>
</organism>
<comment type="caution">
    <text evidence="2">The sequence shown here is derived from an EMBL/GenBank/DDBJ whole genome shotgun (WGS) entry which is preliminary data.</text>
</comment>
<keyword evidence="2" id="KW-0378">Hydrolase</keyword>
<dbReference type="CDD" id="cd07437">
    <property type="entry name" value="PHP_HisPPase_Ycdx_like"/>
    <property type="match status" value="1"/>
</dbReference>
<dbReference type="NCBIfam" id="NF006702">
    <property type="entry name" value="PRK09248.1"/>
    <property type="match status" value="1"/>
</dbReference>
<dbReference type="Proteomes" id="UP000543642">
    <property type="component" value="Unassembled WGS sequence"/>
</dbReference>
<evidence type="ECO:0000259" key="1">
    <source>
        <dbReference type="SMART" id="SM00481"/>
    </source>
</evidence>
<dbReference type="InterPro" id="IPR016195">
    <property type="entry name" value="Pol/histidinol_Pase-like"/>
</dbReference>
<dbReference type="RefSeq" id="WP_183772994.1">
    <property type="nucleotide sequence ID" value="NZ_CAWVEG010000104.1"/>
</dbReference>
<proteinExistence type="predicted"/>
<dbReference type="SMART" id="SM00481">
    <property type="entry name" value="POLIIIAc"/>
    <property type="match status" value="1"/>
</dbReference>
<dbReference type="InterPro" id="IPR003141">
    <property type="entry name" value="Pol/His_phosphatase_N"/>
</dbReference>
<dbReference type="EMBL" id="JACHFW010000005">
    <property type="protein sequence ID" value="MBB5264418.1"/>
    <property type="molecule type" value="Genomic_DNA"/>
</dbReference>
<dbReference type="InterPro" id="IPR004013">
    <property type="entry name" value="PHP_dom"/>
</dbReference>
<evidence type="ECO:0000313" key="3">
    <source>
        <dbReference type="Proteomes" id="UP000543642"/>
    </source>
</evidence>